<dbReference type="InterPro" id="IPR010055">
    <property type="entry name" value="T2SS_protein-GspJ"/>
</dbReference>
<dbReference type="PROSITE" id="PS00409">
    <property type="entry name" value="PROKAR_NTER_METHYL"/>
    <property type="match status" value="1"/>
</dbReference>
<evidence type="ECO:0000256" key="10">
    <source>
        <dbReference type="SAM" id="Coils"/>
    </source>
</evidence>
<feature type="coiled-coil region" evidence="10">
    <location>
        <begin position="67"/>
        <end position="94"/>
    </location>
</feature>
<evidence type="ECO:0000256" key="6">
    <source>
        <dbReference type="ARBA" id="ARBA00022519"/>
    </source>
</evidence>
<dbReference type="EMBL" id="FNAE01000001">
    <property type="protein sequence ID" value="SDD33938.1"/>
    <property type="molecule type" value="Genomic_DNA"/>
</dbReference>
<evidence type="ECO:0000256" key="4">
    <source>
        <dbReference type="ARBA" id="ARBA00022475"/>
    </source>
</evidence>
<dbReference type="PANTHER" id="PTHR39583">
    <property type="entry name" value="TYPE II SECRETION SYSTEM PROTEIN J-RELATED"/>
    <property type="match status" value="1"/>
</dbReference>
<proteinExistence type="inferred from homology"/>
<dbReference type="InterPro" id="IPR051621">
    <property type="entry name" value="T2SS_protein_J"/>
</dbReference>
<accession>A0A1G6TXX9</accession>
<evidence type="ECO:0000313" key="13">
    <source>
        <dbReference type="EMBL" id="SDD33938.1"/>
    </source>
</evidence>
<dbReference type="Pfam" id="PF07963">
    <property type="entry name" value="N_methyl"/>
    <property type="match status" value="1"/>
</dbReference>
<dbReference type="GO" id="GO:0015628">
    <property type="term" value="P:protein secretion by the type II secretion system"/>
    <property type="evidence" value="ECO:0007669"/>
    <property type="project" value="InterPro"/>
</dbReference>
<reference evidence="13 14" key="1">
    <citation type="submission" date="2016-10" db="EMBL/GenBank/DDBJ databases">
        <authorList>
            <person name="de Groot N.N."/>
        </authorList>
    </citation>
    <scope>NUCLEOTIDE SEQUENCE [LARGE SCALE GENOMIC DNA]</scope>
    <source>
        <strain evidence="13 14">JCM 10630</strain>
    </source>
</reference>
<evidence type="ECO:0000256" key="2">
    <source>
        <dbReference type="ARBA" id="ARBA00011084"/>
    </source>
</evidence>
<dbReference type="Proteomes" id="UP000182413">
    <property type="component" value="Unassembled WGS sequence"/>
</dbReference>
<dbReference type="NCBIfam" id="TIGR01711">
    <property type="entry name" value="gspJ"/>
    <property type="match status" value="1"/>
</dbReference>
<evidence type="ECO:0000256" key="7">
    <source>
        <dbReference type="ARBA" id="ARBA00022692"/>
    </source>
</evidence>
<organism evidence="13 14">
    <name type="scientific">Ectopseudomonas alcaliphila</name>
    <dbReference type="NCBI Taxonomy" id="101564"/>
    <lineage>
        <taxon>Bacteria</taxon>
        <taxon>Pseudomonadati</taxon>
        <taxon>Pseudomonadota</taxon>
        <taxon>Gammaproteobacteria</taxon>
        <taxon>Pseudomonadales</taxon>
        <taxon>Pseudomonadaceae</taxon>
        <taxon>Ectopseudomonas</taxon>
    </lineage>
</organism>
<feature type="region of interest" description="Disordered" evidence="11">
    <location>
        <begin position="224"/>
        <end position="248"/>
    </location>
</feature>
<evidence type="ECO:0000256" key="3">
    <source>
        <dbReference type="ARBA" id="ARBA00021539"/>
    </source>
</evidence>
<dbReference type="Pfam" id="PF11612">
    <property type="entry name" value="T2SSJ"/>
    <property type="match status" value="1"/>
</dbReference>
<evidence type="ECO:0000256" key="1">
    <source>
        <dbReference type="ARBA" id="ARBA00004377"/>
    </source>
</evidence>
<comment type="subcellular location">
    <subcellularLocation>
        <location evidence="1">Cell inner membrane</location>
        <topology evidence="1">Single-pass membrane protein</topology>
    </subcellularLocation>
</comment>
<protein>
    <recommendedName>
        <fullName evidence="3">Type II secretion system protein J</fullName>
    </recommendedName>
</protein>
<evidence type="ECO:0000256" key="8">
    <source>
        <dbReference type="ARBA" id="ARBA00022989"/>
    </source>
</evidence>
<keyword evidence="6" id="KW-0997">Cell inner membrane</keyword>
<evidence type="ECO:0000256" key="5">
    <source>
        <dbReference type="ARBA" id="ARBA00022481"/>
    </source>
</evidence>
<dbReference type="InterPro" id="IPR012902">
    <property type="entry name" value="N_methyl_site"/>
</dbReference>
<keyword evidence="10" id="KW-0175">Coiled coil</keyword>
<keyword evidence="7 12" id="KW-0812">Transmembrane</keyword>
<evidence type="ECO:0000256" key="9">
    <source>
        <dbReference type="ARBA" id="ARBA00023136"/>
    </source>
</evidence>
<dbReference type="AlphaFoldDB" id="A0A1G6TXX9"/>
<keyword evidence="8 12" id="KW-1133">Transmembrane helix</keyword>
<dbReference type="GO" id="GO:0005886">
    <property type="term" value="C:plasma membrane"/>
    <property type="evidence" value="ECO:0007669"/>
    <property type="project" value="UniProtKB-SubCell"/>
</dbReference>
<name>A0A1G6TXX9_9GAMM</name>
<keyword evidence="4" id="KW-1003">Cell membrane</keyword>
<evidence type="ECO:0000256" key="11">
    <source>
        <dbReference type="SAM" id="MobiDB-lite"/>
    </source>
</evidence>
<dbReference type="SUPFAM" id="SSF54523">
    <property type="entry name" value="Pili subunits"/>
    <property type="match status" value="1"/>
</dbReference>
<keyword evidence="9 12" id="KW-0472">Membrane</keyword>
<sequence length="248" mass="28319">MIRLPCWRELYSRNGIDAGSRAELAPTKPRQRGFTLLELLIAIAIFALLGLATYRMLDSVLRADTVTREHERQLRELTRALSAFERDLRQVTVRPIRDGFGDAQPALHSDLADATALELSRVGWRNPLGQPRAEVQRVRWQLSGEQWQRRYWRVLDRAQDSAPQIQQALDGVESLSLRYLDKDGQWQPDWPPANASGDGLLTELPRAVELRLQHRRHGELRRLLRLPDLPAQNRPGAPPTEPDEGPQS</sequence>
<feature type="transmembrane region" description="Helical" evidence="12">
    <location>
        <begin position="36"/>
        <end position="57"/>
    </location>
</feature>
<evidence type="ECO:0000256" key="12">
    <source>
        <dbReference type="SAM" id="Phobius"/>
    </source>
</evidence>
<dbReference type="Gene3D" id="2.10.70.20">
    <property type="entry name" value="gspk-gspi-gspj complex like domains"/>
    <property type="match status" value="1"/>
</dbReference>
<comment type="similarity">
    <text evidence="2">Belongs to the GSP J family.</text>
</comment>
<evidence type="ECO:0000313" key="14">
    <source>
        <dbReference type="Proteomes" id="UP000182413"/>
    </source>
</evidence>
<dbReference type="NCBIfam" id="TIGR02532">
    <property type="entry name" value="IV_pilin_GFxxxE"/>
    <property type="match status" value="1"/>
</dbReference>
<dbReference type="InterPro" id="IPR045584">
    <property type="entry name" value="Pilin-like"/>
</dbReference>
<dbReference type="Gene3D" id="3.10.610.10">
    <property type="entry name" value="GSPII I/J protein-like"/>
    <property type="match status" value="1"/>
</dbReference>
<dbReference type="GO" id="GO:0015627">
    <property type="term" value="C:type II protein secretion system complex"/>
    <property type="evidence" value="ECO:0007669"/>
    <property type="project" value="InterPro"/>
</dbReference>
<gene>
    <name evidence="13" type="ORF">SAMN05216575_101357</name>
</gene>
<keyword evidence="5" id="KW-0488">Methylation</keyword>
<dbReference type="PANTHER" id="PTHR39583:SF2">
    <property type="entry name" value="TYPE II SECRETION SYSTEM PROTEIN J"/>
    <property type="match status" value="1"/>
</dbReference>